<feature type="transmembrane region" description="Helical" evidence="5">
    <location>
        <begin position="40"/>
        <end position="61"/>
    </location>
</feature>
<keyword evidence="5" id="KW-0472">Membrane</keyword>
<name>R0IHJ9_EXST2</name>
<keyword evidence="7" id="KW-1185">Reference proteome</keyword>
<accession>R0IHJ9</accession>
<dbReference type="Pfam" id="PF11807">
    <property type="entry name" value="UstYa"/>
    <property type="match status" value="1"/>
</dbReference>
<evidence type="ECO:0000313" key="7">
    <source>
        <dbReference type="Proteomes" id="UP000016935"/>
    </source>
</evidence>
<dbReference type="OrthoDB" id="3687641at2759"/>
<dbReference type="PANTHER" id="PTHR33365">
    <property type="entry name" value="YALI0B05434P"/>
    <property type="match status" value="1"/>
</dbReference>
<dbReference type="GO" id="GO:0043386">
    <property type="term" value="P:mycotoxin biosynthetic process"/>
    <property type="evidence" value="ECO:0007669"/>
    <property type="project" value="InterPro"/>
</dbReference>
<proteinExistence type="inferred from homology"/>
<dbReference type="HOGENOM" id="CLU_042941_4_0_1"/>
<protein>
    <submittedName>
        <fullName evidence="6">Uncharacterized protein</fullName>
    </submittedName>
</protein>
<dbReference type="RefSeq" id="XP_008027891.1">
    <property type="nucleotide sequence ID" value="XM_008029700.1"/>
</dbReference>
<evidence type="ECO:0000313" key="6">
    <source>
        <dbReference type="EMBL" id="EOA84461.1"/>
    </source>
</evidence>
<gene>
    <name evidence="6" type="ORF">SETTUDRAFT_169750</name>
</gene>
<evidence type="ECO:0000256" key="1">
    <source>
        <dbReference type="ARBA" id="ARBA00004685"/>
    </source>
</evidence>
<evidence type="ECO:0000256" key="2">
    <source>
        <dbReference type="ARBA" id="ARBA00023002"/>
    </source>
</evidence>
<dbReference type="GeneID" id="19401001"/>
<keyword evidence="5" id="KW-1133">Transmembrane helix</keyword>
<reference evidence="6 7" key="1">
    <citation type="journal article" date="2012" name="PLoS Pathog.">
        <title>Diverse lifestyles and strategies of plant pathogenesis encoded in the genomes of eighteen Dothideomycetes fungi.</title>
        <authorList>
            <person name="Ohm R.A."/>
            <person name="Feau N."/>
            <person name="Henrissat B."/>
            <person name="Schoch C.L."/>
            <person name="Horwitz B.A."/>
            <person name="Barry K.W."/>
            <person name="Condon B.J."/>
            <person name="Copeland A.C."/>
            <person name="Dhillon B."/>
            <person name="Glaser F."/>
            <person name="Hesse C.N."/>
            <person name="Kosti I."/>
            <person name="LaButti K."/>
            <person name="Lindquist E.A."/>
            <person name="Lucas S."/>
            <person name="Salamov A.A."/>
            <person name="Bradshaw R.E."/>
            <person name="Ciuffetti L."/>
            <person name="Hamelin R.C."/>
            <person name="Kema G.H.J."/>
            <person name="Lawrence C."/>
            <person name="Scott J.A."/>
            <person name="Spatafora J.W."/>
            <person name="Turgeon B.G."/>
            <person name="de Wit P.J.G.M."/>
            <person name="Zhong S."/>
            <person name="Goodwin S.B."/>
            <person name="Grigoriev I.V."/>
        </authorList>
    </citation>
    <scope>NUCLEOTIDE SEQUENCE [LARGE SCALE GENOMIC DNA]</scope>
    <source>
        <strain evidence="7">28A</strain>
    </source>
</reference>
<reference evidence="6 7" key="2">
    <citation type="journal article" date="2013" name="PLoS Genet.">
        <title>Comparative genome structure, secondary metabolite, and effector coding capacity across Cochliobolus pathogens.</title>
        <authorList>
            <person name="Condon B.J."/>
            <person name="Leng Y."/>
            <person name="Wu D."/>
            <person name="Bushley K.E."/>
            <person name="Ohm R.A."/>
            <person name="Otillar R."/>
            <person name="Martin J."/>
            <person name="Schackwitz W."/>
            <person name="Grimwood J."/>
            <person name="MohdZainudin N."/>
            <person name="Xue C."/>
            <person name="Wang R."/>
            <person name="Manning V.A."/>
            <person name="Dhillon B."/>
            <person name="Tu Z.J."/>
            <person name="Steffenson B.J."/>
            <person name="Salamov A."/>
            <person name="Sun H."/>
            <person name="Lowry S."/>
            <person name="LaButti K."/>
            <person name="Han J."/>
            <person name="Copeland A."/>
            <person name="Lindquist E."/>
            <person name="Barry K."/>
            <person name="Schmutz J."/>
            <person name="Baker S.E."/>
            <person name="Ciuffetti L.M."/>
            <person name="Grigoriev I.V."/>
            <person name="Zhong S."/>
            <person name="Turgeon B.G."/>
        </authorList>
    </citation>
    <scope>NUCLEOTIDE SEQUENCE [LARGE SCALE GENOMIC DNA]</scope>
    <source>
        <strain evidence="7">28A</strain>
    </source>
</reference>
<sequence>MSPLLYSKVSSESSREDSIEQQENVRRPSRWRRIKEKVHILRWPVTFFLLITILFCEFSILRHQPSKPQVGSDINGIIPTFSLEKKVFHNDKRFASDHRTTESINATMREWDNLIPFGGGFLEVADYTSYDLPPPMHFPNIPGKQVFSLAIFHQLHCLMHLSDFMDKLVVQIRNRDFSLDDNFLWHNDHCFNYIRHAIMCFGDTTLEGQTLTPGLEHVPGTDGTGATHMCRNFDEIREFAEKRRLSEKKEQL</sequence>
<comment type="pathway">
    <text evidence="1">Mycotoxin biosynthesis.</text>
</comment>
<dbReference type="EMBL" id="KB908704">
    <property type="protein sequence ID" value="EOA84461.1"/>
    <property type="molecule type" value="Genomic_DNA"/>
</dbReference>
<evidence type="ECO:0000256" key="3">
    <source>
        <dbReference type="ARBA" id="ARBA00035112"/>
    </source>
</evidence>
<feature type="compositionally biased region" description="Basic and acidic residues" evidence="4">
    <location>
        <begin position="13"/>
        <end position="26"/>
    </location>
</feature>
<dbReference type="GO" id="GO:0016491">
    <property type="term" value="F:oxidoreductase activity"/>
    <property type="evidence" value="ECO:0007669"/>
    <property type="project" value="UniProtKB-KW"/>
</dbReference>
<dbReference type="Proteomes" id="UP000016935">
    <property type="component" value="Unassembled WGS sequence"/>
</dbReference>
<evidence type="ECO:0000256" key="4">
    <source>
        <dbReference type="SAM" id="MobiDB-lite"/>
    </source>
</evidence>
<dbReference type="AlphaFoldDB" id="R0IHJ9"/>
<feature type="region of interest" description="Disordered" evidence="4">
    <location>
        <begin position="1"/>
        <end position="26"/>
    </location>
</feature>
<organism evidence="6 7">
    <name type="scientific">Exserohilum turcicum (strain 28A)</name>
    <name type="common">Northern leaf blight fungus</name>
    <name type="synonym">Setosphaeria turcica</name>
    <dbReference type="NCBI Taxonomy" id="671987"/>
    <lineage>
        <taxon>Eukaryota</taxon>
        <taxon>Fungi</taxon>
        <taxon>Dikarya</taxon>
        <taxon>Ascomycota</taxon>
        <taxon>Pezizomycotina</taxon>
        <taxon>Dothideomycetes</taxon>
        <taxon>Pleosporomycetidae</taxon>
        <taxon>Pleosporales</taxon>
        <taxon>Pleosporineae</taxon>
        <taxon>Pleosporaceae</taxon>
        <taxon>Exserohilum</taxon>
    </lineage>
</organism>
<keyword evidence="5" id="KW-0812">Transmembrane</keyword>
<keyword evidence="2" id="KW-0560">Oxidoreductase</keyword>
<comment type="similarity">
    <text evidence="3">Belongs to the ustYa family.</text>
</comment>
<evidence type="ECO:0000256" key="5">
    <source>
        <dbReference type="SAM" id="Phobius"/>
    </source>
</evidence>
<dbReference type="PANTHER" id="PTHR33365:SF11">
    <property type="entry name" value="TAT PATHWAY SIGNAL SEQUENCE"/>
    <property type="match status" value="1"/>
</dbReference>
<dbReference type="InterPro" id="IPR021765">
    <property type="entry name" value="UstYa-like"/>
</dbReference>
<dbReference type="eggNOG" id="ENOG502SRM8">
    <property type="taxonomic scope" value="Eukaryota"/>
</dbReference>